<dbReference type="InterPro" id="IPR048519">
    <property type="entry name" value="Gfd2/YDR514C-like_C"/>
</dbReference>
<reference evidence="2 3" key="1">
    <citation type="submission" date="2023-01" db="EMBL/GenBank/DDBJ databases">
        <title>Analysis of 21 Apiospora genomes using comparative genomics revels a genus with tremendous synthesis potential of carbohydrate active enzymes and secondary metabolites.</title>
        <authorList>
            <person name="Sorensen T."/>
        </authorList>
    </citation>
    <scope>NUCLEOTIDE SEQUENCE [LARGE SCALE GENOMIC DNA]</scope>
    <source>
        <strain evidence="2 3">CBS 20057</strain>
    </source>
</reference>
<dbReference type="SUPFAM" id="SSF53098">
    <property type="entry name" value="Ribonuclease H-like"/>
    <property type="match status" value="1"/>
</dbReference>
<proteinExistence type="predicted"/>
<protein>
    <recommendedName>
        <fullName evidence="1">Gfd2/YDR514C-like C-terminal domain-containing protein</fullName>
    </recommendedName>
</protein>
<evidence type="ECO:0000313" key="3">
    <source>
        <dbReference type="Proteomes" id="UP001396898"/>
    </source>
</evidence>
<organism evidence="2 3">
    <name type="scientific">Apiospora marii</name>
    <dbReference type="NCBI Taxonomy" id="335849"/>
    <lineage>
        <taxon>Eukaryota</taxon>
        <taxon>Fungi</taxon>
        <taxon>Dikarya</taxon>
        <taxon>Ascomycota</taxon>
        <taxon>Pezizomycotina</taxon>
        <taxon>Sordariomycetes</taxon>
        <taxon>Xylariomycetidae</taxon>
        <taxon>Amphisphaeriales</taxon>
        <taxon>Apiosporaceae</taxon>
        <taxon>Apiospora</taxon>
    </lineage>
</organism>
<dbReference type="PANTHER" id="PTHR28083">
    <property type="entry name" value="GOOD FOR FULL DBP5 ACTIVITY PROTEIN 2"/>
    <property type="match status" value="1"/>
</dbReference>
<accession>A0ABR1S656</accession>
<dbReference type="InterPro" id="IPR040151">
    <property type="entry name" value="Gfd2/YDR514C-like"/>
</dbReference>
<sequence length="295" mass="32492">MGSRLKTPKRGGINHLHRLLGMRSDDTVSRDAVFVSIDLEGGENKTKTYNLGSESNIRQIGIATLDTRDLQQSSLSDDIRTLISVSFFEVIGSKQRDRQCDLTPTRIHPKDVAATITRGICIHDDESDDDDVGSNNNTLRNIILVGHSLGSDLSILRQLGLDIASLAPVLFVLDTHSLSRYIFPPYSPLLPVATPEGQQQDFSLAGVLARFGFRPAPSNFHNAANDAQYTLMAMVFLAIQSGEGRRRQFSPAELGRLARLEKLVSGWRGSAEYPFRLSAGLREVASRILSCEARE</sequence>
<keyword evidence="3" id="KW-1185">Reference proteome</keyword>
<dbReference type="InterPro" id="IPR036397">
    <property type="entry name" value="RNaseH_sf"/>
</dbReference>
<dbReference type="InterPro" id="IPR012337">
    <property type="entry name" value="RNaseH-like_sf"/>
</dbReference>
<dbReference type="Pfam" id="PF21762">
    <property type="entry name" value="DEDDh_C"/>
    <property type="match status" value="1"/>
</dbReference>
<evidence type="ECO:0000313" key="2">
    <source>
        <dbReference type="EMBL" id="KAK8026547.1"/>
    </source>
</evidence>
<comment type="caution">
    <text evidence="2">The sequence shown here is derived from an EMBL/GenBank/DDBJ whole genome shotgun (WGS) entry which is preliminary data.</text>
</comment>
<name>A0ABR1S656_9PEZI</name>
<evidence type="ECO:0000259" key="1">
    <source>
        <dbReference type="Pfam" id="PF21762"/>
    </source>
</evidence>
<gene>
    <name evidence="2" type="ORF">PG991_003603</name>
</gene>
<feature type="domain" description="Gfd2/YDR514C-like C-terminal" evidence="1">
    <location>
        <begin position="33"/>
        <end position="235"/>
    </location>
</feature>
<dbReference type="Proteomes" id="UP001396898">
    <property type="component" value="Unassembled WGS sequence"/>
</dbReference>
<dbReference type="PANTHER" id="PTHR28083:SF1">
    <property type="entry name" value="GOOD FOR FULL DBP5 ACTIVITY PROTEIN 2"/>
    <property type="match status" value="1"/>
</dbReference>
<dbReference type="Gene3D" id="3.30.420.10">
    <property type="entry name" value="Ribonuclease H-like superfamily/Ribonuclease H"/>
    <property type="match status" value="1"/>
</dbReference>
<dbReference type="EMBL" id="JAQQWI010000007">
    <property type="protein sequence ID" value="KAK8026547.1"/>
    <property type="molecule type" value="Genomic_DNA"/>
</dbReference>